<gene>
    <name evidence="2" type="ORF">BG006_008118</name>
</gene>
<dbReference type="GO" id="GO:0031146">
    <property type="term" value="P:SCF-dependent proteasomal ubiquitin-dependent protein catabolic process"/>
    <property type="evidence" value="ECO:0007669"/>
    <property type="project" value="TreeGrafter"/>
</dbReference>
<evidence type="ECO:0008006" key="4">
    <source>
        <dbReference type="Google" id="ProtNLM"/>
    </source>
</evidence>
<dbReference type="EMBL" id="JAAAUY010000536">
    <property type="protein sequence ID" value="KAF9328745.1"/>
    <property type="molecule type" value="Genomic_DNA"/>
</dbReference>
<dbReference type="PANTHER" id="PTHR13318">
    <property type="entry name" value="PARTNER OF PAIRED, ISOFORM B-RELATED"/>
    <property type="match status" value="1"/>
</dbReference>
<dbReference type="InterPro" id="IPR032675">
    <property type="entry name" value="LRR_dom_sf"/>
</dbReference>
<comment type="caution">
    <text evidence="2">The sequence shown here is derived from an EMBL/GenBank/DDBJ whole genome shotgun (WGS) entry which is preliminary data.</text>
</comment>
<organism evidence="2 3">
    <name type="scientific">Podila minutissima</name>
    <dbReference type="NCBI Taxonomy" id="64525"/>
    <lineage>
        <taxon>Eukaryota</taxon>
        <taxon>Fungi</taxon>
        <taxon>Fungi incertae sedis</taxon>
        <taxon>Mucoromycota</taxon>
        <taxon>Mortierellomycotina</taxon>
        <taxon>Mortierellomycetes</taxon>
        <taxon>Mortierellales</taxon>
        <taxon>Mortierellaceae</taxon>
        <taxon>Podila</taxon>
    </lineage>
</organism>
<feature type="region of interest" description="Disordered" evidence="1">
    <location>
        <begin position="933"/>
        <end position="958"/>
    </location>
</feature>
<feature type="compositionally biased region" description="Basic residues" evidence="1">
    <location>
        <begin position="733"/>
        <end position="767"/>
    </location>
</feature>
<proteinExistence type="predicted"/>
<evidence type="ECO:0000256" key="1">
    <source>
        <dbReference type="SAM" id="MobiDB-lite"/>
    </source>
</evidence>
<evidence type="ECO:0000313" key="3">
    <source>
        <dbReference type="Proteomes" id="UP000696485"/>
    </source>
</evidence>
<dbReference type="AlphaFoldDB" id="A0A9P5VK73"/>
<dbReference type="Proteomes" id="UP000696485">
    <property type="component" value="Unassembled WGS sequence"/>
</dbReference>
<accession>A0A9P5VK73</accession>
<reference evidence="2" key="1">
    <citation type="journal article" date="2020" name="Fungal Divers.">
        <title>Resolving the Mortierellaceae phylogeny through synthesis of multi-gene phylogenetics and phylogenomics.</title>
        <authorList>
            <person name="Vandepol N."/>
            <person name="Liber J."/>
            <person name="Desiro A."/>
            <person name="Na H."/>
            <person name="Kennedy M."/>
            <person name="Barry K."/>
            <person name="Grigoriev I.V."/>
            <person name="Miller A.N."/>
            <person name="O'Donnell K."/>
            <person name="Stajich J.E."/>
            <person name="Bonito G."/>
        </authorList>
    </citation>
    <scope>NUCLEOTIDE SEQUENCE</scope>
    <source>
        <strain evidence="2">NVP1</strain>
    </source>
</reference>
<dbReference type="SUPFAM" id="SSF52047">
    <property type="entry name" value="RNI-like"/>
    <property type="match status" value="1"/>
</dbReference>
<dbReference type="Gene3D" id="3.80.10.10">
    <property type="entry name" value="Ribonuclease Inhibitor"/>
    <property type="match status" value="2"/>
</dbReference>
<dbReference type="GO" id="GO:0019005">
    <property type="term" value="C:SCF ubiquitin ligase complex"/>
    <property type="evidence" value="ECO:0007669"/>
    <property type="project" value="TreeGrafter"/>
</dbReference>
<keyword evidence="3" id="KW-1185">Reference proteome</keyword>
<feature type="region of interest" description="Disordered" evidence="1">
    <location>
        <begin position="732"/>
        <end position="769"/>
    </location>
</feature>
<protein>
    <recommendedName>
        <fullName evidence="4">F-box domain-containing protein</fullName>
    </recommendedName>
</protein>
<evidence type="ECO:0000313" key="2">
    <source>
        <dbReference type="EMBL" id="KAF9328745.1"/>
    </source>
</evidence>
<dbReference type="PANTHER" id="PTHR13318:SF95">
    <property type="entry name" value="F-BOX PROTEIN YLR352W"/>
    <property type="match status" value="1"/>
</dbReference>
<feature type="compositionally biased region" description="Basic and acidic residues" evidence="1">
    <location>
        <begin position="933"/>
        <end position="952"/>
    </location>
</feature>
<name>A0A9P5VK73_9FUNG</name>
<sequence>MAEKLRPRRAIFDPKVSTHFQFTVLAIPELRGLITQYLEPHHLRTITAVCRTWHSYWIAQVYRRLILSRYRRNHIYPKFDVYGHLISSLSIANSRWISVLHVLEFTPMLLHLRLVDVTMSYDETRQLLEKVPHLRMLAYKFRGDIVAEEGSIALASTLKDLEDFSWEGPEDTYVRIDHLLQILKSCKKLTRLTVGDVRLVNDFPVPPPEPAPAPPPMETGTTETQEAMNILSEASMYIDDDTDPWTNTSLRSIDFPSMVMGLHRTTREGDRPDLRRLMDRIPNLTKVCITYTNNFTAEDWGYIVRQGSLLEHIDIRTRYHSPRYYTQDRSSHTLALEFIVQRCTKLKVLNASGIKTGTNDIYQRIITNNRQLQQLLVRSSVIADDCLLELAKGPLTSPIFNALQEIDLDSCQGITGAGLVKVLETFTGLRVLSARNTKAGTIHLFNGKSWACVKSLQKLELEIMPADGLLVPISAPLVLYSDMEQAQIKEKLTALTSLVYLDLRGRALTFEMVENLTVARLERIILHVPFVTAEETGRRVLARNKALEWSKPRANFPIQCCNLLGLLAIATFGTICIYLCNFSQEESLGALNRWMDNFVRVAPSFTMSDESRQQLMVDLGFKAGSDEERICEATTPIDLGPVQIPAIAMDAHDITIESLGQDVQLSIRIVTLEEVQVPTVRVIEGATSGGVAGMYLRSRYKKGSFVLEVIGVQHELGTLEEENIRCIEEAPHGRHGRKKHNKRHGHEHQKRHHHHQHDHDRHKHQRQRNGNIRPVNFCQIIGMVPRNIGLIETISSSPRCTHLTLELALPLQQELCSLRLHGSTMYVFMDSLDAVFKKLEILNEYGPIKVHNVKANKIELQSVLSSIEATGLRSGHGKQLGVSAVSPTSKVLVQIAEVPACLLELEAVSGHDNVEAVLPTAYRGQVCLKGGKKGHDLGEPGAEHHEHNENSRPKHLKNKVHIESMGDESHARLYYV</sequence>